<proteinExistence type="predicted"/>
<protein>
    <submittedName>
        <fullName evidence="1">Uncharacterized protein</fullName>
    </submittedName>
</protein>
<evidence type="ECO:0000313" key="1">
    <source>
        <dbReference type="EMBL" id="MFD2411990.1"/>
    </source>
</evidence>
<organism evidence="1 2">
    <name type="scientific">Paenibacillus rhizoplanae</name>
    <dbReference type="NCBI Taxonomy" id="1917181"/>
    <lineage>
        <taxon>Bacteria</taxon>
        <taxon>Bacillati</taxon>
        <taxon>Bacillota</taxon>
        <taxon>Bacilli</taxon>
        <taxon>Bacillales</taxon>
        <taxon>Paenibacillaceae</taxon>
        <taxon>Paenibacillus</taxon>
    </lineage>
</organism>
<comment type="caution">
    <text evidence="1">The sequence shown here is derived from an EMBL/GenBank/DDBJ whole genome shotgun (WGS) entry which is preliminary data.</text>
</comment>
<dbReference type="EMBL" id="JBHUKY010000033">
    <property type="protein sequence ID" value="MFD2411990.1"/>
    <property type="molecule type" value="Genomic_DNA"/>
</dbReference>
<gene>
    <name evidence="1" type="ORF">ACFSX3_19030</name>
</gene>
<sequence>MDKKLKQGLKTAAVKREMIVVWLHDGEKVKGIAEVAVDPDRVKINTIEGPVWVPYVDVEDISRVIRLRVEGETSE</sequence>
<name>A0ABW5FAK8_9BACL</name>
<accession>A0ABW5FAK8</accession>
<dbReference type="Proteomes" id="UP001597448">
    <property type="component" value="Unassembled WGS sequence"/>
</dbReference>
<evidence type="ECO:0000313" key="2">
    <source>
        <dbReference type="Proteomes" id="UP001597448"/>
    </source>
</evidence>
<reference evidence="2" key="1">
    <citation type="journal article" date="2019" name="Int. J. Syst. Evol. Microbiol.">
        <title>The Global Catalogue of Microorganisms (GCM) 10K type strain sequencing project: providing services to taxonomists for standard genome sequencing and annotation.</title>
        <authorList>
            <consortium name="The Broad Institute Genomics Platform"/>
            <consortium name="The Broad Institute Genome Sequencing Center for Infectious Disease"/>
            <person name="Wu L."/>
            <person name="Ma J."/>
        </authorList>
    </citation>
    <scope>NUCLEOTIDE SEQUENCE [LARGE SCALE GENOMIC DNA]</scope>
    <source>
        <strain evidence="2">CCM 8725</strain>
    </source>
</reference>
<keyword evidence="2" id="KW-1185">Reference proteome</keyword>